<organism evidence="2 5">
    <name type="scientific">endosymbiont of Ridgeia piscesae</name>
    <dbReference type="NCBI Taxonomy" id="54398"/>
    <lineage>
        <taxon>Bacteria</taxon>
        <taxon>Pseudomonadati</taxon>
        <taxon>Pseudomonadota</taxon>
        <taxon>Gammaproteobacteria</taxon>
        <taxon>sulfur-oxidizing symbionts</taxon>
    </lineage>
</organism>
<dbReference type="PANTHER" id="PTHR40072">
    <property type="entry name" value="MOLYBDOPTERIN-GUANINE DINUCLEOTIDE BIOSYNTHESIS ADAPTER PROTEIN-RELATED"/>
    <property type="match status" value="1"/>
</dbReference>
<dbReference type="FunFam" id="3.40.50.300:FF:000920">
    <property type="entry name" value="Molybdopterin-guanine dinucleotide biosynthesis protein B"/>
    <property type="match status" value="1"/>
</dbReference>
<dbReference type="NCBIfam" id="NF008021">
    <property type="entry name" value="PRK10751.1"/>
    <property type="match status" value="1"/>
</dbReference>
<dbReference type="RefSeq" id="WP_057956314.1">
    <property type="nucleotide sequence ID" value="NZ_KQ556920.1"/>
</dbReference>
<dbReference type="Gene3D" id="3.40.50.300">
    <property type="entry name" value="P-loop containing nucleotide triphosphate hydrolases"/>
    <property type="match status" value="1"/>
</dbReference>
<evidence type="ECO:0000313" key="4">
    <source>
        <dbReference type="Proteomes" id="UP000051276"/>
    </source>
</evidence>
<dbReference type="SUPFAM" id="SSF52540">
    <property type="entry name" value="P-loop containing nucleoside triphosphate hydrolases"/>
    <property type="match status" value="1"/>
</dbReference>
<sequence length="178" mass="19352">MIHASVPLLGFAAYSGTGKTTLLTRLIPLLKAQGLRVGVIKHAHHKVDVDKPGKDSYELRKAGAGQVLLATAQRWALMVEEPVEGDPDLQTMLERLDSAQLDLILVEGFRHVAFPKIELHRPSLNKLLLFTEDDSIIAFASDGPVAQSVPLPQFDLNDAEAICAFILEQVVGAVTSRP</sequence>
<feature type="domain" description="Molybdopterin-guanine dinucleotide biosynthesis protein B (MobB)" evidence="1">
    <location>
        <begin position="9"/>
        <end position="142"/>
    </location>
</feature>
<dbReference type="AlphaFoldDB" id="A0A0T5YX68"/>
<dbReference type="Proteomes" id="UP000051276">
    <property type="component" value="Unassembled WGS sequence"/>
</dbReference>
<dbReference type="InterPro" id="IPR052539">
    <property type="entry name" value="MGD_biosynthesis_adapter"/>
</dbReference>
<proteinExistence type="predicted"/>
<dbReference type="GO" id="GO:0006777">
    <property type="term" value="P:Mo-molybdopterin cofactor biosynthetic process"/>
    <property type="evidence" value="ECO:0007669"/>
    <property type="project" value="InterPro"/>
</dbReference>
<dbReference type="InterPro" id="IPR027417">
    <property type="entry name" value="P-loop_NTPase"/>
</dbReference>
<dbReference type="NCBIfam" id="TIGR00176">
    <property type="entry name" value="mobB"/>
    <property type="match status" value="1"/>
</dbReference>
<dbReference type="EMBL" id="LMXI01000421">
    <property type="protein sequence ID" value="KRT58063.1"/>
    <property type="molecule type" value="Genomic_DNA"/>
</dbReference>
<evidence type="ECO:0000259" key="1">
    <source>
        <dbReference type="Pfam" id="PF03205"/>
    </source>
</evidence>
<protein>
    <submittedName>
        <fullName evidence="2">Molybdopterin guanine dinucleotide biosynthesis accessory protein MobB</fullName>
    </submittedName>
</protein>
<dbReference type="Proteomes" id="UP000051634">
    <property type="component" value="Unassembled WGS sequence"/>
</dbReference>
<dbReference type="GO" id="GO:0005525">
    <property type="term" value="F:GTP binding"/>
    <property type="evidence" value="ECO:0007669"/>
    <property type="project" value="InterPro"/>
</dbReference>
<keyword evidence="5" id="KW-1185">Reference proteome</keyword>
<evidence type="ECO:0000313" key="2">
    <source>
        <dbReference type="EMBL" id="KRT55139.1"/>
    </source>
</evidence>
<dbReference type="OrthoDB" id="9788394at2"/>
<dbReference type="PATRIC" id="fig|54398.3.peg.1895"/>
<gene>
    <name evidence="2" type="ORF">Ga0074115_11434</name>
    <name evidence="3" type="ORF">Ga0076813_127320</name>
</gene>
<dbReference type="InterPro" id="IPR004435">
    <property type="entry name" value="MobB_dom"/>
</dbReference>
<dbReference type="CDD" id="cd03116">
    <property type="entry name" value="MobB"/>
    <property type="match status" value="1"/>
</dbReference>
<dbReference type="PANTHER" id="PTHR40072:SF1">
    <property type="entry name" value="MOLYBDOPTERIN-GUANINE DINUCLEOTIDE BIOSYNTHESIS ADAPTER PROTEIN"/>
    <property type="match status" value="1"/>
</dbReference>
<dbReference type="STRING" id="54398.Ga0074115_11434"/>
<dbReference type="EMBL" id="LDXT01000083">
    <property type="protein sequence ID" value="KRT55139.1"/>
    <property type="molecule type" value="Genomic_DNA"/>
</dbReference>
<evidence type="ECO:0000313" key="5">
    <source>
        <dbReference type="Proteomes" id="UP000051634"/>
    </source>
</evidence>
<name>A0A0T5YX68_9GAMM</name>
<accession>A0A0T5YX68</accession>
<dbReference type="Pfam" id="PF03205">
    <property type="entry name" value="MobB"/>
    <property type="match status" value="1"/>
</dbReference>
<evidence type="ECO:0000313" key="3">
    <source>
        <dbReference type="EMBL" id="KRT58063.1"/>
    </source>
</evidence>
<reference evidence="4 5" key="1">
    <citation type="submission" date="2015-11" db="EMBL/GenBank/DDBJ databases">
        <title>The genome of Candidatus Endoriftia persephone in Ridgeia piscesae and population structure of the North Eastern Pacific vestimentiferan symbionts.</title>
        <authorList>
            <person name="Perez M."/>
            <person name="Juniper K.S."/>
        </authorList>
    </citation>
    <scope>NUCLEOTIDE SEQUENCE [LARGE SCALE GENOMIC DNA]</scope>
    <source>
        <strain evidence="3">Ind10</strain>
        <strain evidence="2">Ind11</strain>
    </source>
</reference>
<comment type="caution">
    <text evidence="2">The sequence shown here is derived from an EMBL/GenBank/DDBJ whole genome shotgun (WGS) entry which is preliminary data.</text>
</comment>